<sequence>MVTSKMSKIMIESLGEGQNAEDYINNPPENPNKVKGEQEHEPAPHQEYPPTHLYKDPSTTYPKMDENSYLPDDEDIHQGKTDIVPEGCPGERLFPNSGKVGIPGCGKGEPNAQHSKMNTNFDANELVESKMNEETCPMGYQNTSIPGFEGHHTPIPGAGKPNPEPHKNEPWHLIPENYQGQQTQDSGTTSGTGAGMAMGGAAGAAGAASANTLKGGFGKGTAAAPSGREGLAGTTKNITTDEANANYGLPSTGFAKSVAAEQRQNPAMPTSTQTGTNTTGQGNYKNMTAATTNTADFAQRPHETGNIPRTQQKHHEGFAADPAKTADFDQRAHEARNAGDMKQRDQQGMTFGTGMHADKSSHEREKPGQKATYTAPAGQESEEAFYTMGGGGMHEQLHHKESSQYTHRKSSGGGYGHQRDGHKEYDPELYRYDSATGKYVPRNEAELNAAGEYIEGDSDSAKKQGKKGSDGIIHKIKNVITNKS</sequence>
<evidence type="ECO:0000313" key="2">
    <source>
        <dbReference type="EMBL" id="CCF56202.1"/>
    </source>
</evidence>
<feature type="region of interest" description="Disordered" evidence="1">
    <location>
        <begin position="299"/>
        <end position="429"/>
    </location>
</feature>
<gene>
    <name evidence="2" type="primary">KAFR0A07680</name>
    <name evidence="2" type="ORF">KAFR_0A07680</name>
</gene>
<dbReference type="STRING" id="1071382.H2APA2"/>
<organism evidence="2 3">
    <name type="scientific">Kazachstania africana (strain ATCC 22294 / BCRC 22015 / CBS 2517 / CECT 1963 / NBRC 1671 / NRRL Y-8276)</name>
    <name type="common">Yeast</name>
    <name type="synonym">Kluyveromyces africanus</name>
    <dbReference type="NCBI Taxonomy" id="1071382"/>
    <lineage>
        <taxon>Eukaryota</taxon>
        <taxon>Fungi</taxon>
        <taxon>Dikarya</taxon>
        <taxon>Ascomycota</taxon>
        <taxon>Saccharomycotina</taxon>
        <taxon>Saccharomycetes</taxon>
        <taxon>Saccharomycetales</taxon>
        <taxon>Saccharomycetaceae</taxon>
        <taxon>Kazachstania</taxon>
    </lineage>
</organism>
<feature type="compositionally biased region" description="Basic and acidic residues" evidence="1">
    <location>
        <begin position="32"/>
        <end position="44"/>
    </location>
</feature>
<dbReference type="HOGENOM" id="CLU_563880_0_0_1"/>
<feature type="compositionally biased region" description="Basic and acidic residues" evidence="1">
    <location>
        <begin position="417"/>
        <end position="429"/>
    </location>
</feature>
<dbReference type="RefSeq" id="XP_003955337.1">
    <property type="nucleotide sequence ID" value="XM_003955288.1"/>
</dbReference>
<reference evidence="2 3" key="1">
    <citation type="journal article" date="2011" name="Proc. Natl. Acad. Sci. U.S.A.">
        <title>Evolutionary erosion of yeast sex chromosomes by mating-type switching accidents.</title>
        <authorList>
            <person name="Gordon J.L."/>
            <person name="Armisen D."/>
            <person name="Proux-Wera E."/>
            <person name="Oheigeartaigh S.S."/>
            <person name="Byrne K.P."/>
            <person name="Wolfe K.H."/>
        </authorList>
    </citation>
    <scope>NUCLEOTIDE SEQUENCE [LARGE SCALE GENOMIC DNA]</scope>
    <source>
        <strain evidence="3">ATCC 22294 / BCRC 22015 / CBS 2517 / CECT 1963 / NBRC 1671 / NRRL Y-8276</strain>
    </source>
</reference>
<keyword evidence="3" id="KW-1185">Reference proteome</keyword>
<proteinExistence type="predicted"/>
<dbReference type="AlphaFoldDB" id="H2APA2"/>
<feature type="region of interest" description="Disordered" evidence="1">
    <location>
        <begin position="136"/>
        <end position="172"/>
    </location>
</feature>
<dbReference type="eggNOG" id="ENOG502SFSZ">
    <property type="taxonomic scope" value="Eukaryota"/>
</dbReference>
<feature type="compositionally biased region" description="Basic and acidic residues" evidence="1">
    <location>
        <begin position="356"/>
        <end position="368"/>
    </location>
</feature>
<protein>
    <submittedName>
        <fullName evidence="2">Uncharacterized protein</fullName>
    </submittedName>
</protein>
<name>H2APA2_KAZAF</name>
<dbReference type="Proteomes" id="UP000005220">
    <property type="component" value="Chromosome 1"/>
</dbReference>
<evidence type="ECO:0000256" key="1">
    <source>
        <dbReference type="SAM" id="MobiDB-lite"/>
    </source>
</evidence>
<dbReference type="GeneID" id="13886059"/>
<feature type="region of interest" description="Disordered" evidence="1">
    <location>
        <begin position="200"/>
        <end position="244"/>
    </location>
</feature>
<feature type="compositionally biased region" description="Basic and acidic residues" evidence="1">
    <location>
        <begin position="313"/>
        <end position="345"/>
    </location>
</feature>
<accession>H2APA2</accession>
<feature type="region of interest" description="Disordered" evidence="1">
    <location>
        <begin position="1"/>
        <end position="117"/>
    </location>
</feature>
<dbReference type="KEGG" id="kaf:KAFR_0A07680"/>
<feature type="region of interest" description="Disordered" evidence="1">
    <location>
        <begin position="259"/>
        <end position="286"/>
    </location>
</feature>
<dbReference type="InParanoid" id="H2APA2"/>
<evidence type="ECO:0000313" key="3">
    <source>
        <dbReference type="Proteomes" id="UP000005220"/>
    </source>
</evidence>
<dbReference type="EMBL" id="HE650821">
    <property type="protein sequence ID" value="CCF56202.1"/>
    <property type="molecule type" value="Genomic_DNA"/>
</dbReference>
<feature type="compositionally biased region" description="Polar residues" evidence="1">
    <location>
        <begin position="234"/>
        <end position="243"/>
    </location>
</feature>
<feature type="compositionally biased region" description="Polar residues" evidence="1">
    <location>
        <begin position="262"/>
        <end position="271"/>
    </location>
</feature>
<feature type="compositionally biased region" description="Low complexity" evidence="1">
    <location>
        <begin position="272"/>
        <end position="283"/>
    </location>
</feature>
<dbReference type="OrthoDB" id="4061559at2759"/>